<dbReference type="AlphaFoldDB" id="A0A164YY81"/>
<protein>
    <submittedName>
        <fullName evidence="1">Uncharacterized protein</fullName>
    </submittedName>
</protein>
<sequence>MKLFVHEKSVTMAKEKPMVDIDTSNRTRTAEMVPSWIGPFYKTKFDYNLWETFSNLVR</sequence>
<comment type="caution">
    <text evidence="1">The sequence shown here is derived from an EMBL/GenBank/DDBJ whole genome shotgun (WGS) entry which is preliminary data.</text>
</comment>
<evidence type="ECO:0000313" key="1">
    <source>
        <dbReference type="EMBL" id="KZS15729.1"/>
    </source>
</evidence>
<dbReference type="EMBL" id="LRGB01000868">
    <property type="protein sequence ID" value="KZS15729.1"/>
    <property type="molecule type" value="Genomic_DNA"/>
</dbReference>
<proteinExistence type="predicted"/>
<evidence type="ECO:0000313" key="2">
    <source>
        <dbReference type="Proteomes" id="UP000076858"/>
    </source>
</evidence>
<reference evidence="1 2" key="1">
    <citation type="submission" date="2016-03" db="EMBL/GenBank/DDBJ databases">
        <title>EvidentialGene: Evidence-directed Construction of Genes on Genomes.</title>
        <authorList>
            <person name="Gilbert D.G."/>
            <person name="Choi J.-H."/>
            <person name="Mockaitis K."/>
            <person name="Colbourne J."/>
            <person name="Pfrender M."/>
        </authorList>
    </citation>
    <scope>NUCLEOTIDE SEQUENCE [LARGE SCALE GENOMIC DNA]</scope>
    <source>
        <strain evidence="1 2">Xinb3</strain>
        <tissue evidence="1">Complete organism</tissue>
    </source>
</reference>
<gene>
    <name evidence="1" type="ORF">APZ42_018942</name>
</gene>
<dbReference type="Proteomes" id="UP000076858">
    <property type="component" value="Unassembled WGS sequence"/>
</dbReference>
<accession>A0A164YY81</accession>
<organism evidence="1 2">
    <name type="scientific">Daphnia magna</name>
    <dbReference type="NCBI Taxonomy" id="35525"/>
    <lineage>
        <taxon>Eukaryota</taxon>
        <taxon>Metazoa</taxon>
        <taxon>Ecdysozoa</taxon>
        <taxon>Arthropoda</taxon>
        <taxon>Crustacea</taxon>
        <taxon>Branchiopoda</taxon>
        <taxon>Diplostraca</taxon>
        <taxon>Cladocera</taxon>
        <taxon>Anomopoda</taxon>
        <taxon>Daphniidae</taxon>
        <taxon>Daphnia</taxon>
    </lineage>
</organism>
<keyword evidence="2" id="KW-1185">Reference proteome</keyword>
<name>A0A164YY81_9CRUS</name>